<dbReference type="Proteomes" id="UP000681722">
    <property type="component" value="Unassembled WGS sequence"/>
</dbReference>
<feature type="domain" description="Methionyl/Valyl/Leucyl/Isoleucyl-tRNA synthetase anticodon-binding" evidence="13">
    <location>
        <begin position="793"/>
        <end position="891"/>
    </location>
</feature>
<evidence type="ECO:0000259" key="16">
    <source>
        <dbReference type="Pfam" id="PF24810"/>
    </source>
</evidence>
<evidence type="ECO:0000256" key="1">
    <source>
        <dbReference type="ARBA" id="ARBA00005594"/>
    </source>
</evidence>
<dbReference type="InterPro" id="IPR055416">
    <property type="entry name" value="RBD_LARS1"/>
</dbReference>
<evidence type="ECO:0000256" key="7">
    <source>
        <dbReference type="ARBA" id="ARBA00023146"/>
    </source>
</evidence>
<proteinExistence type="inferred from homology"/>
<evidence type="ECO:0000313" key="18">
    <source>
        <dbReference type="EMBL" id="CAF3678381.1"/>
    </source>
</evidence>
<dbReference type="Pfam" id="PF24810">
    <property type="entry name" value="RBD_LARS1"/>
    <property type="match status" value="1"/>
</dbReference>
<dbReference type="PANTHER" id="PTHR45794:SF1">
    <property type="entry name" value="LEUCINE--TRNA LIGASE, CYTOPLASMIC"/>
    <property type="match status" value="1"/>
</dbReference>
<dbReference type="FunFam" id="3.90.740.10:FF:000001">
    <property type="entry name" value="Leucine--tRNA ligase, cytoplasmic"/>
    <property type="match status" value="1"/>
</dbReference>
<dbReference type="GO" id="GO:0002161">
    <property type="term" value="F:aminoacyl-tRNA deacylase activity"/>
    <property type="evidence" value="ECO:0007669"/>
    <property type="project" value="InterPro"/>
</dbReference>
<comment type="similarity">
    <text evidence="1 10">Belongs to the class-I aminoacyl-tRNA synthetase family.</text>
</comment>
<keyword evidence="3 10" id="KW-0436">Ligase</keyword>
<dbReference type="Pfam" id="PF22947">
    <property type="entry name" value="ULD_3"/>
    <property type="match status" value="1"/>
</dbReference>
<gene>
    <name evidence="17" type="ORF">GPM918_LOCUS8317</name>
    <name evidence="18" type="ORF">SRO942_LOCUS8317</name>
</gene>
<name>A0A813Z7U0_9BILA</name>
<evidence type="ECO:0000313" key="19">
    <source>
        <dbReference type="Proteomes" id="UP000663829"/>
    </source>
</evidence>
<dbReference type="NCBIfam" id="TIGR00395">
    <property type="entry name" value="leuS_arch"/>
    <property type="match status" value="1"/>
</dbReference>
<dbReference type="InterPro" id="IPR001412">
    <property type="entry name" value="aa-tRNA-synth_I_CS"/>
</dbReference>
<accession>A0A813Z7U0</accession>
<dbReference type="InterPro" id="IPR002300">
    <property type="entry name" value="aa-tRNA-synth_Ia"/>
</dbReference>
<evidence type="ECO:0000256" key="11">
    <source>
        <dbReference type="SAM" id="MobiDB-lite"/>
    </source>
</evidence>
<dbReference type="Pfam" id="PF00133">
    <property type="entry name" value="tRNA-synt_1"/>
    <property type="match status" value="1"/>
</dbReference>
<keyword evidence="6 10" id="KW-0648">Protein biosynthesis</keyword>
<feature type="domain" description="Leucine--tRNA ligase RagD-binding" evidence="16">
    <location>
        <begin position="944"/>
        <end position="1011"/>
    </location>
</feature>
<feature type="compositionally biased region" description="Acidic residues" evidence="11">
    <location>
        <begin position="119"/>
        <end position="128"/>
    </location>
</feature>
<protein>
    <recommendedName>
        <fullName evidence="2">leucine--tRNA ligase</fullName>
        <ecNumber evidence="2">6.1.1.4</ecNumber>
    </recommendedName>
    <alternativeName>
        <fullName evidence="8">Leucyl-tRNA synthetase</fullName>
    </alternativeName>
</protein>
<evidence type="ECO:0000256" key="6">
    <source>
        <dbReference type="ARBA" id="ARBA00022917"/>
    </source>
</evidence>
<comment type="catalytic activity">
    <reaction evidence="9">
        <text>tRNA(Leu) + L-leucine + ATP = L-leucyl-tRNA(Leu) + AMP + diphosphate</text>
        <dbReference type="Rhea" id="RHEA:11688"/>
        <dbReference type="Rhea" id="RHEA-COMP:9613"/>
        <dbReference type="Rhea" id="RHEA-COMP:9622"/>
        <dbReference type="ChEBI" id="CHEBI:30616"/>
        <dbReference type="ChEBI" id="CHEBI:33019"/>
        <dbReference type="ChEBI" id="CHEBI:57427"/>
        <dbReference type="ChEBI" id="CHEBI:78442"/>
        <dbReference type="ChEBI" id="CHEBI:78494"/>
        <dbReference type="ChEBI" id="CHEBI:456215"/>
        <dbReference type="EC" id="6.1.1.4"/>
    </reaction>
</comment>
<keyword evidence="19" id="KW-1185">Reference proteome</keyword>
<dbReference type="InterPro" id="IPR009080">
    <property type="entry name" value="tRNAsynth_Ia_anticodon-bd"/>
</dbReference>
<evidence type="ECO:0000256" key="3">
    <source>
        <dbReference type="ARBA" id="ARBA00022598"/>
    </source>
</evidence>
<dbReference type="OrthoDB" id="10249672at2759"/>
<dbReference type="Pfam" id="PF09334">
    <property type="entry name" value="tRNA-synt_1g"/>
    <property type="match status" value="1"/>
</dbReference>
<evidence type="ECO:0000259" key="14">
    <source>
        <dbReference type="Pfam" id="PF09334"/>
    </source>
</evidence>
<feature type="compositionally biased region" description="Basic and acidic residues" evidence="11">
    <location>
        <begin position="129"/>
        <end position="146"/>
    </location>
</feature>
<dbReference type="Gene3D" id="1.10.730.10">
    <property type="entry name" value="Isoleucyl-tRNA Synthetase, Domain 1"/>
    <property type="match status" value="1"/>
</dbReference>
<dbReference type="SUPFAM" id="SSF50677">
    <property type="entry name" value="ValRS/IleRS/LeuRS editing domain"/>
    <property type="match status" value="1"/>
</dbReference>
<feature type="region of interest" description="Disordered" evidence="11">
    <location>
        <begin position="112"/>
        <end position="156"/>
    </location>
</feature>
<dbReference type="InterPro" id="IPR004493">
    <property type="entry name" value="Leu-tRNA-synth_Ia_arc/euk"/>
</dbReference>
<keyword evidence="5 10" id="KW-0067">ATP-binding</keyword>
<evidence type="ECO:0000313" key="17">
    <source>
        <dbReference type="EMBL" id="CAF0894809.1"/>
    </source>
</evidence>
<dbReference type="InterPro" id="IPR009008">
    <property type="entry name" value="Val/Leu/Ile-tRNA-synth_edit"/>
</dbReference>
<dbReference type="SUPFAM" id="SSF47323">
    <property type="entry name" value="Anticodon-binding domain of a subclass of class I aminoacyl-tRNA synthetases"/>
    <property type="match status" value="1"/>
</dbReference>
<evidence type="ECO:0000259" key="13">
    <source>
        <dbReference type="Pfam" id="PF08264"/>
    </source>
</evidence>
<dbReference type="FunFam" id="3.40.50.620:FF:000326">
    <property type="entry name" value="Leucine--tRNA ligase, cytoplasmic"/>
    <property type="match status" value="1"/>
</dbReference>
<dbReference type="InterPro" id="IPR054509">
    <property type="entry name" value="LARS1_ULD"/>
</dbReference>
<evidence type="ECO:0000256" key="9">
    <source>
        <dbReference type="ARBA" id="ARBA00047469"/>
    </source>
</evidence>
<dbReference type="GO" id="GO:0006429">
    <property type="term" value="P:leucyl-tRNA aminoacylation"/>
    <property type="evidence" value="ECO:0007669"/>
    <property type="project" value="InterPro"/>
</dbReference>
<dbReference type="Gene3D" id="3.40.50.620">
    <property type="entry name" value="HUPs"/>
    <property type="match status" value="2"/>
</dbReference>
<dbReference type="SUPFAM" id="SSF52374">
    <property type="entry name" value="Nucleotidylyl transferase"/>
    <property type="match status" value="1"/>
</dbReference>
<evidence type="ECO:0000256" key="4">
    <source>
        <dbReference type="ARBA" id="ARBA00022741"/>
    </source>
</evidence>
<evidence type="ECO:0000259" key="12">
    <source>
        <dbReference type="Pfam" id="PF00133"/>
    </source>
</evidence>
<evidence type="ECO:0000256" key="5">
    <source>
        <dbReference type="ARBA" id="ARBA00022840"/>
    </source>
</evidence>
<dbReference type="InterPro" id="IPR013155">
    <property type="entry name" value="M/V/L/I-tRNA-synth_anticd-bd"/>
</dbReference>
<reference evidence="17" key="1">
    <citation type="submission" date="2021-02" db="EMBL/GenBank/DDBJ databases">
        <authorList>
            <person name="Nowell W R."/>
        </authorList>
    </citation>
    <scope>NUCLEOTIDE SEQUENCE</scope>
</reference>
<dbReference type="PANTHER" id="PTHR45794">
    <property type="entry name" value="LEUCYL-TRNA SYNTHETASE"/>
    <property type="match status" value="1"/>
</dbReference>
<feature type="domain" description="Aminoacyl-tRNA synthetase class Ia" evidence="12">
    <location>
        <begin position="20"/>
        <end position="103"/>
    </location>
</feature>
<dbReference type="EMBL" id="CAJOBC010001438">
    <property type="protein sequence ID" value="CAF3678381.1"/>
    <property type="molecule type" value="Genomic_DNA"/>
</dbReference>
<feature type="domain" description="Leucine--tRNA ligase ubiquitin-like" evidence="15">
    <location>
        <begin position="1074"/>
        <end position="1185"/>
    </location>
</feature>
<dbReference type="Proteomes" id="UP000663829">
    <property type="component" value="Unassembled WGS sequence"/>
</dbReference>
<keyword evidence="4 10" id="KW-0547">Nucleotide-binding</keyword>
<dbReference type="Pfam" id="PF08264">
    <property type="entry name" value="Anticodon_1"/>
    <property type="match status" value="1"/>
</dbReference>
<dbReference type="AlphaFoldDB" id="A0A813Z7U0"/>
<dbReference type="InterPro" id="IPR015413">
    <property type="entry name" value="Methionyl/Leucyl_tRNA_Synth"/>
</dbReference>
<sequence>MATEKRSTVKLDAIRDIEKQIQKKWQGMKIFEVDAPANSTNNSNKYFVTFPYPYMNGRLHLGHTFSLSKCEFAVGYQRLKGKHCLFPFGFHCTGMPIRACADKLQRELQEFGFPPTFPSDEDNNVNETEDAKQQQDHNDIKIENKAKGKKSKAAAKSTGEKYQWQIMHSLGIDDDNEIKKFSDPLYWLAYFPPHVKEDLDMMGLKVNDQPCMDHDRSTGEGVAPQEYTLIKLKIHDDHVPEKLKGISQQGVYLVAATLRPETMYGQTNCWLHPDLEYVAFLTKTKEIFICTHRAAKNLSYQEYTDEYGRYTVLQEYVGSELLGLPLHAPLSSYETVYTLPMMTIKGDKGTGVVTSVPSDSPDDYAALSDLKNKPNLREKYKIKDEMVTDYNPVPIIELQPYGRLSAVTICEQLKIHSQNDRDKLLEAKEKIYLKSFYDGVLLVGEHKDKKVCDAKKLIRDFLIKNQQACAYYEPESKIISRSSDECVVALCDQWYLDYGNEEWKSKTRHVLEQLNTYGDDTRKNFEMTIDWLHEHACSRSYGLGTKLPWDDKYLIESLSDSTVYMSYYTVAHLLQAKDSFNGSIPGPAKILPHQMTIDVWDYIFFKDAPYPKTEIPKTTLDILRNEFQYWYPVDLRTSGKDLIPNHLTYALYNHCAMWPNENDNKWPKAFRSNGHLLLNAEKMSKSTGNFLTLVQAVEKFSADGMRLTLADAGDTVEDANFDEKMAEAQLLRLYTFVDWVKEVLNINESSKPVPSSPDSGILSTVINWVKDTLSISDQQQPIYRTDTKYNYYDNVFISEINRSIKLAEENYEKMIYKDVLKHGFFELQTARDNYRDLCSENELMNINLIRHFIEIQALLLAPICPHICEYVWQLLHPNEATIMNAKWPSAVDSCHHLLDTCHDFRKRLKNYSQTQISKTTVTPSPTTITTSAGRPPLMHATVFVAKTYPKWQLFVLNEMKELCMKNNNQMPDNKQLSTHFKNRKEIEKKHQKELMPFIIHNKDLYEKSGGDINTLDHHLSFDEYDLLKTNIEYIRRSLDIESISIRLTDTVEENENINIDDILPGKPLIQFRYEQPLMVRIINGEPNTPLLEEPLPMLNGDTLEKLELRLKRMERRLKSMKTIQFYRFQDPLTGPQTIPNLSKPTDGLIELKHDDLFNIDLVKQTIILKQQNSEIEIGNVLVYFAT</sequence>
<evidence type="ECO:0000259" key="15">
    <source>
        <dbReference type="Pfam" id="PF22947"/>
    </source>
</evidence>
<evidence type="ECO:0000256" key="2">
    <source>
        <dbReference type="ARBA" id="ARBA00013164"/>
    </source>
</evidence>
<dbReference type="InterPro" id="IPR014729">
    <property type="entry name" value="Rossmann-like_a/b/a_fold"/>
</dbReference>
<organism evidence="17 19">
    <name type="scientific">Didymodactylos carnosus</name>
    <dbReference type="NCBI Taxonomy" id="1234261"/>
    <lineage>
        <taxon>Eukaryota</taxon>
        <taxon>Metazoa</taxon>
        <taxon>Spiralia</taxon>
        <taxon>Gnathifera</taxon>
        <taxon>Rotifera</taxon>
        <taxon>Eurotatoria</taxon>
        <taxon>Bdelloidea</taxon>
        <taxon>Philodinida</taxon>
        <taxon>Philodinidae</taxon>
        <taxon>Didymodactylos</taxon>
    </lineage>
</organism>
<dbReference type="GO" id="GO:0005524">
    <property type="term" value="F:ATP binding"/>
    <property type="evidence" value="ECO:0007669"/>
    <property type="project" value="UniProtKB-KW"/>
</dbReference>
<dbReference type="PROSITE" id="PS00178">
    <property type="entry name" value="AA_TRNA_LIGASE_I"/>
    <property type="match status" value="1"/>
</dbReference>
<evidence type="ECO:0000256" key="8">
    <source>
        <dbReference type="ARBA" id="ARBA00030520"/>
    </source>
</evidence>
<evidence type="ECO:0000256" key="10">
    <source>
        <dbReference type="RuleBase" id="RU363035"/>
    </source>
</evidence>
<comment type="caution">
    <text evidence="17">The sequence shown here is derived from an EMBL/GenBank/DDBJ whole genome shotgun (WGS) entry which is preliminary data.</text>
</comment>
<dbReference type="GO" id="GO:0004823">
    <property type="term" value="F:leucine-tRNA ligase activity"/>
    <property type="evidence" value="ECO:0007669"/>
    <property type="project" value="UniProtKB-EC"/>
</dbReference>
<dbReference type="CDD" id="cd07959">
    <property type="entry name" value="Anticodon_Ia_Leu_AEc"/>
    <property type="match status" value="1"/>
</dbReference>
<keyword evidence="7 10" id="KW-0030">Aminoacyl-tRNA synthetase</keyword>
<dbReference type="EC" id="6.1.1.4" evidence="2"/>
<dbReference type="Gene3D" id="3.90.740.10">
    <property type="entry name" value="Valyl/Leucyl/Isoleucyl-tRNA synthetase, editing domain"/>
    <property type="match status" value="1"/>
</dbReference>
<feature type="domain" description="Methionyl/Leucyl tRNA synthetase" evidence="14">
    <location>
        <begin position="651"/>
        <end position="725"/>
    </location>
</feature>
<dbReference type="EMBL" id="CAJNOQ010001438">
    <property type="protein sequence ID" value="CAF0894809.1"/>
    <property type="molecule type" value="Genomic_DNA"/>
</dbReference>